<feature type="domain" description="LysM" evidence="3">
    <location>
        <begin position="347"/>
        <end position="394"/>
    </location>
</feature>
<dbReference type="InterPro" id="IPR036779">
    <property type="entry name" value="LysM_dom_sf"/>
</dbReference>
<dbReference type="SUPFAM" id="SSF54106">
    <property type="entry name" value="LysM domain"/>
    <property type="match status" value="1"/>
</dbReference>
<dbReference type="CDD" id="cd00118">
    <property type="entry name" value="LysM"/>
    <property type="match status" value="1"/>
</dbReference>
<dbReference type="Proteomes" id="UP001652431">
    <property type="component" value="Unassembled WGS sequence"/>
</dbReference>
<dbReference type="Gene3D" id="3.10.350.10">
    <property type="entry name" value="LysM domain"/>
    <property type="match status" value="1"/>
</dbReference>
<accession>A0ABT2RS92</accession>
<protein>
    <submittedName>
        <fullName evidence="4">LysM peptidoglycan-binding domain-containing protein</fullName>
    </submittedName>
</protein>
<keyword evidence="5" id="KW-1185">Reference proteome</keyword>
<dbReference type="SMART" id="SM00257">
    <property type="entry name" value="LysM"/>
    <property type="match status" value="1"/>
</dbReference>
<dbReference type="Gene3D" id="3.40.140.10">
    <property type="entry name" value="Cytidine Deaminase, domain 2"/>
    <property type="match status" value="1"/>
</dbReference>
<dbReference type="RefSeq" id="WP_158371824.1">
    <property type="nucleotide sequence ID" value="NZ_JAOQJU010000033.1"/>
</dbReference>
<dbReference type="PANTHER" id="PTHR34700:SF4">
    <property type="entry name" value="PHAGE-LIKE ELEMENT PBSX PROTEIN XKDP"/>
    <property type="match status" value="1"/>
</dbReference>
<evidence type="ECO:0000256" key="1">
    <source>
        <dbReference type="SAM" id="MobiDB-lite"/>
    </source>
</evidence>
<feature type="transmembrane region" description="Helical" evidence="2">
    <location>
        <begin position="216"/>
        <end position="236"/>
    </location>
</feature>
<evidence type="ECO:0000313" key="4">
    <source>
        <dbReference type="EMBL" id="MCU6688009.1"/>
    </source>
</evidence>
<reference evidence="4 5" key="1">
    <citation type="journal article" date="2021" name="ISME Commun">
        <title>Automated analysis of genomic sequences facilitates high-throughput and comprehensive description of bacteria.</title>
        <authorList>
            <person name="Hitch T.C.A."/>
        </authorList>
    </citation>
    <scope>NUCLEOTIDE SEQUENCE [LARGE SCALE GENOMIC DNA]</scope>
    <source>
        <strain evidence="4 5">Sanger_03</strain>
    </source>
</reference>
<dbReference type="InterPro" id="IPR018392">
    <property type="entry name" value="LysM"/>
</dbReference>
<name>A0ABT2RS92_9FIRM</name>
<dbReference type="EMBL" id="JAOQJU010000033">
    <property type="protein sequence ID" value="MCU6688009.1"/>
    <property type="molecule type" value="Genomic_DNA"/>
</dbReference>
<evidence type="ECO:0000259" key="3">
    <source>
        <dbReference type="PROSITE" id="PS51782"/>
    </source>
</evidence>
<gene>
    <name evidence="4" type="ORF">OCV99_16020</name>
</gene>
<proteinExistence type="predicted"/>
<dbReference type="PROSITE" id="PS51782">
    <property type="entry name" value="LYSM"/>
    <property type="match status" value="1"/>
</dbReference>
<dbReference type="PANTHER" id="PTHR34700">
    <property type="entry name" value="POTASSIUM BINDING PROTEIN KBP"/>
    <property type="match status" value="1"/>
</dbReference>
<evidence type="ECO:0000313" key="5">
    <source>
        <dbReference type="Proteomes" id="UP001652431"/>
    </source>
</evidence>
<evidence type="ECO:0000256" key="2">
    <source>
        <dbReference type="SAM" id="Phobius"/>
    </source>
</evidence>
<keyword evidence="2" id="KW-0812">Transmembrane</keyword>
<sequence>MERQVPKNVRQVGNVSDEPKIYVEDYVDTYLNQLRGQAKEHPVGAFLTGDIQKSGQQECVYITGAVRIPDPVGENTEIVITDESCQKIKEESETYFREDKPVGWFLILPEKPLEINSNITRIHEKYFSQKNSVFIMKDAFSEEEIYYAYKYHELMQMGGHYIFYEKNPQMQDYIISTRRQNGVTPSEVVEDRAAKNFRSTMREQMTGREQRTGARFAYMTSALLVVIVLAIGISTMNNYDKMNAVQTSIESLSKSVQQPEGQEAIEKAEVTEEVQADAAEAQADEAETQDAGAEAQDTGQEAQDAGAGTQDSSGEADQSDEPDGAQDAADQAEPVTSTIQEELSSEEYYVVQKGDTLDRISQKIYGTTGEVDAICRMNGLTDGNLIFIGQKLLLP</sequence>
<keyword evidence="2" id="KW-1133">Transmembrane helix</keyword>
<comment type="caution">
    <text evidence="4">The sequence shown here is derived from an EMBL/GenBank/DDBJ whole genome shotgun (WGS) entry which is preliminary data.</text>
</comment>
<dbReference type="InterPro" id="IPR052196">
    <property type="entry name" value="Bact_Kbp"/>
</dbReference>
<dbReference type="Pfam" id="PF01476">
    <property type="entry name" value="LysM"/>
    <property type="match status" value="1"/>
</dbReference>
<keyword evidence="2" id="KW-0472">Membrane</keyword>
<organism evidence="4 5">
    <name type="scientific">Dorea acetigenes</name>
    <dbReference type="NCBI Taxonomy" id="2981787"/>
    <lineage>
        <taxon>Bacteria</taxon>
        <taxon>Bacillati</taxon>
        <taxon>Bacillota</taxon>
        <taxon>Clostridia</taxon>
        <taxon>Lachnospirales</taxon>
        <taxon>Lachnospiraceae</taxon>
        <taxon>Dorea</taxon>
    </lineage>
</organism>
<feature type="region of interest" description="Disordered" evidence="1">
    <location>
        <begin position="272"/>
        <end position="341"/>
    </location>
</feature>